<reference evidence="5 6" key="1">
    <citation type="submission" date="2024-06" db="EMBL/GenBank/DDBJ databases">
        <title>Thioclava kandeliae sp. nov. from a rhizosphere soil sample of Kandelia candel in a mangrove.</title>
        <authorList>
            <person name="Mu T."/>
        </authorList>
    </citation>
    <scope>NUCLEOTIDE SEQUENCE [LARGE SCALE GENOMIC DNA]</scope>
    <source>
        <strain evidence="5 6">CPCC 100088</strain>
    </source>
</reference>
<comment type="caution">
    <text evidence="5">The sequence shown here is derived from an EMBL/GenBank/DDBJ whole genome shotgun (WGS) entry which is preliminary data.</text>
</comment>
<keyword evidence="2" id="KW-0238">DNA-binding</keyword>
<feature type="domain" description="HTH asnC-type" evidence="4">
    <location>
        <begin position="3"/>
        <end position="64"/>
    </location>
</feature>
<organism evidence="5 6">
    <name type="scientific">Thioclava kandeliae</name>
    <dbReference type="NCBI Taxonomy" id="3070818"/>
    <lineage>
        <taxon>Bacteria</taxon>
        <taxon>Pseudomonadati</taxon>
        <taxon>Pseudomonadota</taxon>
        <taxon>Alphaproteobacteria</taxon>
        <taxon>Rhodobacterales</taxon>
        <taxon>Paracoccaceae</taxon>
        <taxon>Thioclava</taxon>
    </lineage>
</organism>
<dbReference type="Pfam" id="PF13412">
    <property type="entry name" value="HTH_24"/>
    <property type="match status" value="1"/>
</dbReference>
<dbReference type="InterPro" id="IPR011991">
    <property type="entry name" value="ArsR-like_HTH"/>
</dbReference>
<name>A0ABV1SGR7_9RHOB</name>
<dbReference type="Gene3D" id="1.10.10.10">
    <property type="entry name" value="Winged helix-like DNA-binding domain superfamily/Winged helix DNA-binding domain"/>
    <property type="match status" value="1"/>
</dbReference>
<evidence type="ECO:0000256" key="1">
    <source>
        <dbReference type="ARBA" id="ARBA00023015"/>
    </source>
</evidence>
<dbReference type="SUPFAM" id="SSF46785">
    <property type="entry name" value="Winged helix' DNA-binding domain"/>
    <property type="match status" value="1"/>
</dbReference>
<dbReference type="InterPro" id="IPR019887">
    <property type="entry name" value="Tscrpt_reg_AsnC/Lrp_C"/>
</dbReference>
<dbReference type="InterPro" id="IPR019888">
    <property type="entry name" value="Tscrpt_reg_AsnC-like"/>
</dbReference>
<gene>
    <name evidence="5" type="ORF">VSX56_08575</name>
</gene>
<evidence type="ECO:0000256" key="3">
    <source>
        <dbReference type="ARBA" id="ARBA00023163"/>
    </source>
</evidence>
<dbReference type="PANTHER" id="PTHR30154:SF34">
    <property type="entry name" value="TRANSCRIPTIONAL REGULATOR AZLB"/>
    <property type="match status" value="1"/>
</dbReference>
<dbReference type="Gene3D" id="3.30.70.920">
    <property type="match status" value="1"/>
</dbReference>
<dbReference type="SUPFAM" id="SSF54909">
    <property type="entry name" value="Dimeric alpha+beta barrel"/>
    <property type="match status" value="1"/>
</dbReference>
<keyword evidence="1" id="KW-0805">Transcription regulation</keyword>
<proteinExistence type="predicted"/>
<dbReference type="SMART" id="SM00344">
    <property type="entry name" value="HTH_ASNC"/>
    <property type="match status" value="1"/>
</dbReference>
<dbReference type="InterPro" id="IPR011008">
    <property type="entry name" value="Dimeric_a/b-barrel"/>
</dbReference>
<evidence type="ECO:0000313" key="6">
    <source>
        <dbReference type="Proteomes" id="UP001438953"/>
    </source>
</evidence>
<accession>A0ABV1SGR7</accession>
<evidence type="ECO:0000256" key="2">
    <source>
        <dbReference type="ARBA" id="ARBA00023125"/>
    </source>
</evidence>
<dbReference type="InterPro" id="IPR000485">
    <property type="entry name" value="AsnC-type_HTH_dom"/>
</dbReference>
<keyword evidence="6" id="KW-1185">Reference proteome</keyword>
<dbReference type="InterPro" id="IPR036388">
    <property type="entry name" value="WH-like_DNA-bd_sf"/>
</dbReference>
<dbReference type="EMBL" id="JAYWLC010000005">
    <property type="protein sequence ID" value="MER5171831.1"/>
    <property type="molecule type" value="Genomic_DNA"/>
</dbReference>
<keyword evidence="3" id="KW-0804">Transcription</keyword>
<dbReference type="Proteomes" id="UP001438953">
    <property type="component" value="Unassembled WGS sequence"/>
</dbReference>
<dbReference type="InterPro" id="IPR036390">
    <property type="entry name" value="WH_DNA-bd_sf"/>
</dbReference>
<dbReference type="PRINTS" id="PR00033">
    <property type="entry name" value="HTHASNC"/>
</dbReference>
<sequence>MKLDDRDLAILTTLAREGRITKAVLAERINLSPTPAWDRLKKLEAAGLIEGYGARIALKKLGPHVTVFVAAELADHKAATFRIFEDAVQPIPEIVNVWALGGGFDYLMQIVTRDIDSYQRLIDMLLDGRIGIARYFTYIVTKPVKQGLPPFDLLAGHSD</sequence>
<dbReference type="PROSITE" id="PS50956">
    <property type="entry name" value="HTH_ASNC_2"/>
    <property type="match status" value="1"/>
</dbReference>
<dbReference type="PANTHER" id="PTHR30154">
    <property type="entry name" value="LEUCINE-RESPONSIVE REGULATORY PROTEIN"/>
    <property type="match status" value="1"/>
</dbReference>
<evidence type="ECO:0000259" key="4">
    <source>
        <dbReference type="PROSITE" id="PS50956"/>
    </source>
</evidence>
<protein>
    <submittedName>
        <fullName evidence="5">Lrp/AsnC family transcriptional regulator</fullName>
    </submittedName>
</protein>
<dbReference type="CDD" id="cd00090">
    <property type="entry name" value="HTH_ARSR"/>
    <property type="match status" value="1"/>
</dbReference>
<dbReference type="RefSeq" id="WP_350936538.1">
    <property type="nucleotide sequence ID" value="NZ_JAYWLC010000005.1"/>
</dbReference>
<evidence type="ECO:0000313" key="5">
    <source>
        <dbReference type="EMBL" id="MER5171831.1"/>
    </source>
</evidence>
<dbReference type="Pfam" id="PF01037">
    <property type="entry name" value="AsnC_trans_reg"/>
    <property type="match status" value="1"/>
</dbReference>